<evidence type="ECO:0000256" key="1">
    <source>
        <dbReference type="ARBA" id="ARBA00022741"/>
    </source>
</evidence>
<dbReference type="Pfam" id="PF00580">
    <property type="entry name" value="UvrD-helicase"/>
    <property type="match status" value="1"/>
</dbReference>
<dbReference type="Proteomes" id="UP000245207">
    <property type="component" value="Unassembled WGS sequence"/>
</dbReference>
<dbReference type="STRING" id="35608.A0A2U1NS98"/>
<evidence type="ECO:0000256" key="2">
    <source>
        <dbReference type="ARBA" id="ARBA00022801"/>
    </source>
</evidence>
<dbReference type="InterPro" id="IPR027417">
    <property type="entry name" value="P-loop_NTPase"/>
</dbReference>
<accession>A0A2U1NS98</accession>
<keyword evidence="2 5" id="KW-0378">Hydrolase</keyword>
<comment type="caution">
    <text evidence="8">The sequence shown here is derived from an EMBL/GenBank/DDBJ whole genome shotgun (WGS) entry which is preliminary data.</text>
</comment>
<dbReference type="GO" id="GO:0004386">
    <property type="term" value="F:helicase activity"/>
    <property type="evidence" value="ECO:0007669"/>
    <property type="project" value="UniProtKB-UniRule"/>
</dbReference>
<dbReference type="SUPFAM" id="SSF48452">
    <property type="entry name" value="TPR-like"/>
    <property type="match status" value="1"/>
</dbReference>
<keyword evidence="1 5" id="KW-0547">Nucleotide-binding</keyword>
<keyword evidence="9" id="KW-1185">Reference proteome</keyword>
<protein>
    <submittedName>
        <fullName evidence="8">UvrD-like Helicase, ATP-binding domain, P-loop containing nucleoside triphosphate hydrolase</fullName>
    </submittedName>
</protein>
<evidence type="ECO:0000256" key="4">
    <source>
        <dbReference type="ARBA" id="ARBA00022840"/>
    </source>
</evidence>
<dbReference type="SUPFAM" id="SSF52540">
    <property type="entry name" value="P-loop containing nucleoside triphosphate hydrolases"/>
    <property type="match status" value="1"/>
</dbReference>
<organism evidence="8 9">
    <name type="scientific">Artemisia annua</name>
    <name type="common">Sweet wormwood</name>
    <dbReference type="NCBI Taxonomy" id="35608"/>
    <lineage>
        <taxon>Eukaryota</taxon>
        <taxon>Viridiplantae</taxon>
        <taxon>Streptophyta</taxon>
        <taxon>Embryophyta</taxon>
        <taxon>Tracheophyta</taxon>
        <taxon>Spermatophyta</taxon>
        <taxon>Magnoliopsida</taxon>
        <taxon>eudicotyledons</taxon>
        <taxon>Gunneridae</taxon>
        <taxon>Pentapetalae</taxon>
        <taxon>asterids</taxon>
        <taxon>campanulids</taxon>
        <taxon>Asterales</taxon>
        <taxon>Asteraceae</taxon>
        <taxon>Asteroideae</taxon>
        <taxon>Anthemideae</taxon>
        <taxon>Artemisiinae</taxon>
        <taxon>Artemisia</taxon>
    </lineage>
</organism>
<name>A0A2U1NS98_ARTAN</name>
<proteinExistence type="predicted"/>
<feature type="region of interest" description="Disordered" evidence="6">
    <location>
        <begin position="1965"/>
        <end position="1993"/>
    </location>
</feature>
<dbReference type="PANTHER" id="PTHR21529">
    <property type="entry name" value="MAMMARY TURMOR VIRUS RECEPTOR HOMOLOG 1, 2 MTVR1, 2"/>
    <property type="match status" value="1"/>
</dbReference>
<dbReference type="InterPro" id="IPR011990">
    <property type="entry name" value="TPR-like_helical_dom_sf"/>
</dbReference>
<dbReference type="Gene3D" id="3.40.50.300">
    <property type="entry name" value="P-loop containing nucleotide triphosphate hydrolases"/>
    <property type="match status" value="2"/>
</dbReference>
<evidence type="ECO:0000259" key="7">
    <source>
        <dbReference type="PROSITE" id="PS51198"/>
    </source>
</evidence>
<dbReference type="EMBL" id="PKPP01002275">
    <property type="protein sequence ID" value="PWA76382.1"/>
    <property type="molecule type" value="Genomic_DNA"/>
</dbReference>
<keyword evidence="3 5" id="KW-0347">Helicase</keyword>
<evidence type="ECO:0000313" key="8">
    <source>
        <dbReference type="EMBL" id="PWA76382.1"/>
    </source>
</evidence>
<dbReference type="OrthoDB" id="3156807at2759"/>
<feature type="region of interest" description="Disordered" evidence="6">
    <location>
        <begin position="1806"/>
        <end position="1827"/>
    </location>
</feature>
<dbReference type="InterPro" id="IPR014016">
    <property type="entry name" value="UvrD-like_ATP-bd"/>
</dbReference>
<dbReference type="PROSITE" id="PS51198">
    <property type="entry name" value="UVRD_HELICASE_ATP_BIND"/>
    <property type="match status" value="1"/>
</dbReference>
<dbReference type="PANTHER" id="PTHR21529:SF4">
    <property type="entry name" value="TPR AND ANKYRIN REPEAT-CONTAINING PROTEIN 1"/>
    <property type="match status" value="1"/>
</dbReference>
<feature type="binding site" evidence="5">
    <location>
        <begin position="265"/>
        <end position="272"/>
    </location>
    <ligand>
        <name>ATP</name>
        <dbReference type="ChEBI" id="CHEBI:30616"/>
    </ligand>
</feature>
<reference evidence="8 9" key="1">
    <citation type="journal article" date="2018" name="Mol. Plant">
        <title>The genome of Artemisia annua provides insight into the evolution of Asteraceae family and artemisinin biosynthesis.</title>
        <authorList>
            <person name="Shen Q."/>
            <person name="Zhang L."/>
            <person name="Liao Z."/>
            <person name="Wang S."/>
            <person name="Yan T."/>
            <person name="Shi P."/>
            <person name="Liu M."/>
            <person name="Fu X."/>
            <person name="Pan Q."/>
            <person name="Wang Y."/>
            <person name="Lv Z."/>
            <person name="Lu X."/>
            <person name="Zhang F."/>
            <person name="Jiang W."/>
            <person name="Ma Y."/>
            <person name="Chen M."/>
            <person name="Hao X."/>
            <person name="Li L."/>
            <person name="Tang Y."/>
            <person name="Lv G."/>
            <person name="Zhou Y."/>
            <person name="Sun X."/>
            <person name="Brodelius P.E."/>
            <person name="Rose J.K.C."/>
            <person name="Tang K."/>
        </authorList>
    </citation>
    <scope>NUCLEOTIDE SEQUENCE [LARGE SCALE GENOMIC DNA]</scope>
    <source>
        <strain evidence="9">cv. Huhao1</strain>
        <tissue evidence="8">Leaf</tissue>
    </source>
</reference>
<evidence type="ECO:0000313" key="9">
    <source>
        <dbReference type="Proteomes" id="UP000245207"/>
    </source>
</evidence>
<dbReference type="GO" id="GO:0016787">
    <property type="term" value="F:hydrolase activity"/>
    <property type="evidence" value="ECO:0007669"/>
    <property type="project" value="UniProtKB-UniRule"/>
</dbReference>
<feature type="compositionally biased region" description="Basic residues" evidence="6">
    <location>
        <begin position="1978"/>
        <end position="1993"/>
    </location>
</feature>
<gene>
    <name evidence="8" type="ORF">CTI12_AA234620</name>
</gene>
<evidence type="ECO:0000256" key="6">
    <source>
        <dbReference type="SAM" id="MobiDB-lite"/>
    </source>
</evidence>
<feature type="domain" description="UvrD-like helicase ATP-binding" evidence="7">
    <location>
        <begin position="244"/>
        <end position="619"/>
    </location>
</feature>
<sequence>MEEGSLRKFILSWPLDHILNEDFFKNQVEKELQPLDDLVNRNSVLYKNAKWKVLFSDDFKRSFGKLTCDHLKRLVLSVLLRLSNGWWPQNRSLGLCHDDSSKTSDKSYVEGLYIICTLDIIKDINYVQVMKVWDILHYKETPKLIKRLENIYSAYTEDYISRCTEKLFEGDLKVPRCWAASQEVIRFRHLVNDEGDSDVSVNSGGGRNFVENSKVSESLLMMKFYSLSYEVVCHLLSGKEVDLPMQLTDEQMDILLFSKSSFIIGRSGTGKTTILTTKLFQNEESFYSGCKGIYEAENAEVVDDPENSKPSVLHQLFVTVSPKLCYAVKQQVSHLTSISRNGNSSAEISLDDVNVTSEFSDIPDTFIDIPRDIYPLVITFHKFLMMLDGTLGNSFFERFLEAKESSPVDSVSSRSVRLQTLIRLREVTFDRFCSLYWPHFNSNLTKELDLSRVFTEIISHIKGGSDGKLSFEDYCLLTESRSSTLTEDKRKIVYTLFQAYEKMKREHGDFDLGDFVNHIHHQLKNEHYEGDQMDFVYIDEVQDLSMRQISLFKYICQNVEEGFIFAGDTAQTIARGIDFRFQDIRSLFYKEFLSTRISRKQEKGLVSEIKQLKQNFRTHAGVLDLAQSVIDILYCYFVHSIDKLEPETSLVSGEAPVLLESCNDENAIVTIFGGSRSDGETVGFGAEQVILVRDDRVKSEVVEYVGRQALVLTILECKGLEFQDVLLYNFFGTSILKDQWRVIYGYMIKHNWLDEKLPESFPSFNEARHSILCSELKELYVAITRTRQRLWICESKEERSKPMFDYWKMRGLVQIRKLDDSVAQAMRASSSPQEWRERGKKLFSENNFVMAKLCFERAGDTMWENFTKASDLRASADQIQGTNRESYLGYLREAAGMFESIGKFESAALCYCDMGEYERAGKVYLYKCGKIDAAAECFTLAGCYSDAAEAYAQGDEFSKCVSVCKRGNLFERGLQFIESWKKGVKVKSKEIEQFEQEFLENCALDFHGQKDYKYMVKFVKAFCSMEYKRTFLRSLGCLDELLLLEEESGHFVEAADLARSWGDLPKAADLLEKAGYLKEAAILLHRYVIFRAIWGNGNKEICNKVKSLVKMDQDLYALVSSELKIISDQHNSLPEVKKDLHASQKNGSLMGEILSIRKILDAHFHIHFTKYEWEDELPIDLNEHCDKIFKNQVSVRTLAFYWNLWKKHIVDMFKNDRNYASEFNLTYFGVSKLNVDGDTIYVLIDKDVDWSELLSVGFKVLETLEGLYKSKLNGSAFHQSSSLLHIFEVSKFLSDYRCLVATNINRRKLQRFLGVSSNYFDLVFPLDWRNVVSHDMISLRETDLSVNLLEEIIHQMVDIMVLGRVLMICLGSRVSVAVYENLINKLKLISEWKPFVEKFRDGGMRNVYAAPALQNALESSFRADWKYAAYLSPHSFVYLLDRLILMQSLTEPFPSQFFYTTRSTFVGSFTHIHSASTLSIGTSSSDVSYVVKAIQQILKSRRQTISWFQRSKFDGSYYPLLALKMVMILSLVCLKVTDCSPVLLELLSGNHNIAYCLPKKFVHDLLIKRKNQKLNLDPEVVAEAFTSVDDPLLIAHCAIFVDLRKSKEEIMSILFPRKNKHDAQTSLNNVDAGTIPEVSSSSTLPDTKVNMNRVELQINWKFLEKVSNTINGTKGVAVNKLSTASMIKDELDTNKGILATVLANPKSCSGKDATAVYNAFECLKLLSFAFDTRRTEVKHSDLLKKMEDAMEGLHRYRPNIDDILKNSVVSQELKVKQMVVSGSNRITETGDKDSLMEMVLENLSISDNTQDAEKEKGKGTNKEKVSNTINGTKGVAVNKLSTASMIKDELDTNKGILATVLANPKSCSGKDATAVYNAFECLKLLSFAFDTRRTEVKHSDLLKKMEDAMEGLQRYRPNIDDILKISVVSQELKVKQMVVSGSNRITETGDKDSLMEMVLENLSISDNTQDAKKEKGKGTNKGKKSKKNKGQKK</sequence>
<dbReference type="GO" id="GO:0005524">
    <property type="term" value="F:ATP binding"/>
    <property type="evidence" value="ECO:0007669"/>
    <property type="project" value="UniProtKB-UniRule"/>
</dbReference>
<evidence type="ECO:0000256" key="5">
    <source>
        <dbReference type="PROSITE-ProRule" id="PRU00560"/>
    </source>
</evidence>
<keyword evidence="4 5" id="KW-0067">ATP-binding</keyword>
<feature type="compositionally biased region" description="Basic and acidic residues" evidence="6">
    <location>
        <begin position="1811"/>
        <end position="1825"/>
    </location>
</feature>
<dbReference type="InterPro" id="IPR039904">
    <property type="entry name" value="TRANK1"/>
</dbReference>
<evidence type="ECO:0000256" key="3">
    <source>
        <dbReference type="ARBA" id="ARBA00022806"/>
    </source>
</evidence>